<comment type="caution">
    <text evidence="11">Lacks conserved residue(s) required for the propagation of feature annotation.</text>
</comment>
<evidence type="ECO:0000313" key="15">
    <source>
        <dbReference type="Proteomes" id="UP000749559"/>
    </source>
</evidence>
<keyword evidence="10" id="KW-0325">Glycoprotein</keyword>
<dbReference type="GO" id="GO:0005615">
    <property type="term" value="C:extracellular space"/>
    <property type="evidence" value="ECO:0007669"/>
    <property type="project" value="TreeGrafter"/>
</dbReference>
<keyword evidence="7 13" id="KW-0732">Signal</keyword>
<evidence type="ECO:0000256" key="9">
    <source>
        <dbReference type="ARBA" id="ARBA00023157"/>
    </source>
</evidence>
<reference evidence="14" key="1">
    <citation type="submission" date="2022-03" db="EMBL/GenBank/DDBJ databases">
        <authorList>
            <person name="Martin C."/>
        </authorList>
    </citation>
    <scope>NUCLEOTIDE SEQUENCE</scope>
</reference>
<dbReference type="FunFam" id="1.10.2000.10:FF:000001">
    <property type="entry name" value="secreted frizzled-related protein 2"/>
    <property type="match status" value="1"/>
</dbReference>
<evidence type="ECO:0000256" key="12">
    <source>
        <dbReference type="SAM" id="MobiDB-lite"/>
    </source>
</evidence>
<dbReference type="GO" id="GO:0017147">
    <property type="term" value="F:Wnt-protein binding"/>
    <property type="evidence" value="ECO:0007669"/>
    <property type="project" value="TreeGrafter"/>
</dbReference>
<evidence type="ECO:0000256" key="4">
    <source>
        <dbReference type="ARBA" id="ARBA00022473"/>
    </source>
</evidence>
<evidence type="ECO:0000256" key="10">
    <source>
        <dbReference type="ARBA" id="ARBA00023180"/>
    </source>
</evidence>
<feature type="region of interest" description="Disordered" evidence="12">
    <location>
        <begin position="308"/>
        <end position="348"/>
    </location>
</feature>
<dbReference type="PROSITE" id="PS50038">
    <property type="entry name" value="FZ"/>
    <property type="match status" value="1"/>
</dbReference>
<dbReference type="Pfam" id="PF01392">
    <property type="entry name" value="Fz"/>
    <property type="match status" value="1"/>
</dbReference>
<proteinExistence type="inferred from homology"/>
<dbReference type="SUPFAM" id="SSF63501">
    <property type="entry name" value="Frizzled cysteine-rich domain"/>
    <property type="match status" value="1"/>
</dbReference>
<evidence type="ECO:0000256" key="2">
    <source>
        <dbReference type="ARBA" id="ARBA00010054"/>
    </source>
</evidence>
<accession>A0A8J1U511</accession>
<comment type="caution">
    <text evidence="14">The sequence shown here is derived from an EMBL/GenBank/DDBJ whole genome shotgun (WGS) entry which is preliminary data.</text>
</comment>
<dbReference type="EMBL" id="CAIIXF020000006">
    <property type="protein sequence ID" value="CAH1785830.1"/>
    <property type="molecule type" value="Genomic_DNA"/>
</dbReference>
<evidence type="ECO:0000256" key="5">
    <source>
        <dbReference type="ARBA" id="ARBA00022525"/>
    </source>
</evidence>
<dbReference type="Pfam" id="PF01759">
    <property type="entry name" value="NTR"/>
    <property type="match status" value="1"/>
</dbReference>
<dbReference type="PANTHER" id="PTHR11309">
    <property type="entry name" value="FRIZZLED"/>
    <property type="match status" value="1"/>
</dbReference>
<dbReference type="SUPFAM" id="SSF50242">
    <property type="entry name" value="TIMP-like"/>
    <property type="match status" value="1"/>
</dbReference>
<dbReference type="InterPro" id="IPR036790">
    <property type="entry name" value="Frizzled_dom_sf"/>
</dbReference>
<name>A0A8J1U511_OWEFU</name>
<dbReference type="GO" id="GO:0035567">
    <property type="term" value="P:non-canonical Wnt signaling pathway"/>
    <property type="evidence" value="ECO:0007669"/>
    <property type="project" value="TreeGrafter"/>
</dbReference>
<dbReference type="InterPro" id="IPR020067">
    <property type="entry name" value="Frizzled_dom"/>
</dbReference>
<dbReference type="InterPro" id="IPR015526">
    <property type="entry name" value="Frizzled/SFRP"/>
</dbReference>
<evidence type="ECO:0000256" key="13">
    <source>
        <dbReference type="SAM" id="SignalP"/>
    </source>
</evidence>
<dbReference type="InterPro" id="IPR001134">
    <property type="entry name" value="Netrin_domain"/>
</dbReference>
<comment type="subcellular location">
    <subcellularLocation>
        <location evidence="1">Secreted</location>
    </subcellularLocation>
</comment>
<dbReference type="FunFam" id="2.40.50.120:FF:000003">
    <property type="entry name" value="Secreted frizzled-related protein 1"/>
    <property type="match status" value="1"/>
</dbReference>
<feature type="compositionally biased region" description="Basic residues" evidence="12">
    <location>
        <begin position="320"/>
        <end position="339"/>
    </location>
</feature>
<dbReference type="SMART" id="SM00643">
    <property type="entry name" value="C345C"/>
    <property type="match status" value="1"/>
</dbReference>
<evidence type="ECO:0000313" key="14">
    <source>
        <dbReference type="EMBL" id="CAH1785830.1"/>
    </source>
</evidence>
<feature type="signal peptide" evidence="13">
    <location>
        <begin position="1"/>
        <end position="25"/>
    </location>
</feature>
<sequence length="348" mass="39573">MAYNILMLFSILAVWMLHFPRFSYAISVGNSWGSIDAGPLLSTGRYLHPPKCMDIPSNLTLCKDKLGYNKMILPNLLDHDTISEVTQQAKSWVPLLGLRCHPDTKIFLCSLFSPMCLDRLIWPCRSLCEAVKSGCELRMAQYGFPWPEMVRCDKFPEDNDLCIPVNSTSSGNADDNTCRACKKPDTFEGIVDGFCNSDFVLKMKVKQKESNTKGDMKMVALKKKKFLKKGSLTRKDIRKLTLYIEDGGSCECNRIEENSEKTHYLIMGNKQGDRLVTSFVMKWDRKNKEIRRAVKSLRKADICKGGVKALNDHAAPMSNSKKKNKKKRNRKGKNRKGKKGKQENPEKN</sequence>
<evidence type="ECO:0000256" key="3">
    <source>
        <dbReference type="ARBA" id="ARBA00020517"/>
    </source>
</evidence>
<dbReference type="AlphaFoldDB" id="A0A8J1U511"/>
<dbReference type="InterPro" id="IPR018933">
    <property type="entry name" value="Netrin_module_non-TIMP"/>
</dbReference>
<keyword evidence="15" id="KW-1185">Reference proteome</keyword>
<dbReference type="GO" id="GO:0060070">
    <property type="term" value="P:canonical Wnt signaling pathway"/>
    <property type="evidence" value="ECO:0007669"/>
    <property type="project" value="TreeGrafter"/>
</dbReference>
<keyword evidence="6" id="KW-0879">Wnt signaling pathway</keyword>
<dbReference type="CDD" id="cd03580">
    <property type="entry name" value="NTR_Sfrp1_like"/>
    <property type="match status" value="1"/>
</dbReference>
<evidence type="ECO:0000256" key="8">
    <source>
        <dbReference type="ARBA" id="ARBA00022782"/>
    </source>
</evidence>
<dbReference type="Gene3D" id="1.10.2000.10">
    <property type="entry name" value="Frizzled cysteine-rich domain"/>
    <property type="match status" value="1"/>
</dbReference>
<feature type="disulfide bond" evidence="11">
    <location>
        <begin position="128"/>
        <end position="152"/>
    </location>
</feature>
<dbReference type="PANTHER" id="PTHR11309:SF148">
    <property type="entry name" value="SECRETED FRIZZLED-RELATED PROTEIN 1"/>
    <property type="match status" value="1"/>
</dbReference>
<protein>
    <recommendedName>
        <fullName evidence="3">Secreted frizzled-related protein 1</fullName>
    </recommendedName>
</protein>
<dbReference type="Gene3D" id="2.40.50.120">
    <property type="match status" value="1"/>
</dbReference>
<organism evidence="14 15">
    <name type="scientific">Owenia fusiformis</name>
    <name type="common">Polychaete worm</name>
    <dbReference type="NCBI Taxonomy" id="6347"/>
    <lineage>
        <taxon>Eukaryota</taxon>
        <taxon>Metazoa</taxon>
        <taxon>Spiralia</taxon>
        <taxon>Lophotrochozoa</taxon>
        <taxon>Annelida</taxon>
        <taxon>Polychaeta</taxon>
        <taxon>Sedentaria</taxon>
        <taxon>Canalipalpata</taxon>
        <taxon>Sabellida</taxon>
        <taxon>Oweniida</taxon>
        <taxon>Oweniidae</taxon>
        <taxon>Owenia</taxon>
    </lineage>
</organism>
<dbReference type="GO" id="GO:2000026">
    <property type="term" value="P:regulation of multicellular organismal development"/>
    <property type="evidence" value="ECO:0007669"/>
    <property type="project" value="UniProtKB-ARBA"/>
</dbReference>
<dbReference type="GO" id="GO:0030154">
    <property type="term" value="P:cell differentiation"/>
    <property type="evidence" value="ECO:0007669"/>
    <property type="project" value="UniProtKB-KW"/>
</dbReference>
<keyword evidence="5" id="KW-0964">Secreted</keyword>
<keyword evidence="4" id="KW-0217">Developmental protein</keyword>
<evidence type="ECO:0000256" key="6">
    <source>
        <dbReference type="ARBA" id="ARBA00022687"/>
    </source>
</evidence>
<keyword evidence="9 11" id="KW-1015">Disulfide bond</keyword>
<dbReference type="InterPro" id="IPR008993">
    <property type="entry name" value="TIMP-like_OB-fold"/>
</dbReference>
<dbReference type="PROSITE" id="PS50189">
    <property type="entry name" value="NTR"/>
    <property type="match status" value="1"/>
</dbReference>
<feature type="chain" id="PRO_5043848704" description="Secreted frizzled-related protein 1" evidence="13">
    <location>
        <begin position="26"/>
        <end position="348"/>
    </location>
</feature>
<evidence type="ECO:0000256" key="1">
    <source>
        <dbReference type="ARBA" id="ARBA00004613"/>
    </source>
</evidence>
<evidence type="ECO:0000256" key="11">
    <source>
        <dbReference type="PROSITE-ProRule" id="PRU00090"/>
    </source>
</evidence>
<comment type="similarity">
    <text evidence="2">Belongs to the secreted frizzled-related protein (sFRP) family.</text>
</comment>
<evidence type="ECO:0000256" key="7">
    <source>
        <dbReference type="ARBA" id="ARBA00022729"/>
    </source>
</evidence>
<gene>
    <name evidence="14" type="ORF">OFUS_LOCUS11836</name>
</gene>
<dbReference type="OrthoDB" id="5985572at2759"/>
<dbReference type="Proteomes" id="UP000749559">
    <property type="component" value="Unassembled WGS sequence"/>
</dbReference>
<dbReference type="SMART" id="SM00063">
    <property type="entry name" value="FRI"/>
    <property type="match status" value="1"/>
</dbReference>
<keyword evidence="8" id="KW-0221">Differentiation</keyword>